<accession>A0AAV2Q667</accession>
<dbReference type="AlphaFoldDB" id="A0AAV2Q667"/>
<keyword evidence="3" id="KW-1185">Reference proteome</keyword>
<keyword evidence="1" id="KW-0732">Signal</keyword>
<organism evidence="2 3">
    <name type="scientific">Meganyctiphanes norvegica</name>
    <name type="common">Northern krill</name>
    <name type="synonym">Thysanopoda norvegica</name>
    <dbReference type="NCBI Taxonomy" id="48144"/>
    <lineage>
        <taxon>Eukaryota</taxon>
        <taxon>Metazoa</taxon>
        <taxon>Ecdysozoa</taxon>
        <taxon>Arthropoda</taxon>
        <taxon>Crustacea</taxon>
        <taxon>Multicrustacea</taxon>
        <taxon>Malacostraca</taxon>
        <taxon>Eumalacostraca</taxon>
        <taxon>Eucarida</taxon>
        <taxon>Euphausiacea</taxon>
        <taxon>Euphausiidae</taxon>
        <taxon>Meganyctiphanes</taxon>
    </lineage>
</organism>
<name>A0AAV2Q667_MEGNR</name>
<evidence type="ECO:0000313" key="3">
    <source>
        <dbReference type="Proteomes" id="UP001497623"/>
    </source>
</evidence>
<evidence type="ECO:0000313" key="2">
    <source>
        <dbReference type="EMBL" id="CAL4069299.1"/>
    </source>
</evidence>
<evidence type="ECO:0000256" key="1">
    <source>
        <dbReference type="SAM" id="SignalP"/>
    </source>
</evidence>
<dbReference type="Proteomes" id="UP001497623">
    <property type="component" value="Unassembled WGS sequence"/>
</dbReference>
<comment type="caution">
    <text evidence="2">The sequence shown here is derived from an EMBL/GenBank/DDBJ whole genome shotgun (WGS) entry which is preliminary data.</text>
</comment>
<proteinExistence type="predicted"/>
<sequence length="454" mass="50322">MGLFNSRSAAALSWLLMSLALLHVQAQPSRYARRRGPYRGRRIGQPRSMVEAPTLPHLPFPVPITLLGGGAKLLFPPPPKEFAHANFLPTTEPLDSTSGVIKIHFSKNEVDSALDVLDNSVDQEKKIANFETTTATTTTTNSGQNSHFIVVPDVMLPLETEVPLNIPKALTSNIGQLNEFDDTNNSIQELTTFSLIEEFMTVKQDDIVLINSELLKTLEINTPSLNVSDLSPKFNITVDSEAEKDLEINVTNPDISVLSSNINSTLSSESHFALEDIVKSDPIDTNVLEVLPFFSENPDSFNQELLQISSNETEPESVEDPNTLLEVSGEEDHSDSFKVSDLLSSITVNPIFSFQSSFEGDILPITSETGDVPVTDTLEEVFTEISEQESPITETSISFTNLTTIEPQPFKRSNQVNRYQPVWVIHDFDSTKNALSKESVSSVSHHTWRNPTWH</sequence>
<protein>
    <submittedName>
        <fullName evidence="2">Uncharacterized protein</fullName>
    </submittedName>
</protein>
<gene>
    <name evidence="2" type="ORF">MNOR_LOCUS7720</name>
</gene>
<feature type="chain" id="PRO_5043685344" evidence="1">
    <location>
        <begin position="27"/>
        <end position="454"/>
    </location>
</feature>
<reference evidence="2 3" key="1">
    <citation type="submission" date="2024-05" db="EMBL/GenBank/DDBJ databases">
        <authorList>
            <person name="Wallberg A."/>
        </authorList>
    </citation>
    <scope>NUCLEOTIDE SEQUENCE [LARGE SCALE GENOMIC DNA]</scope>
</reference>
<feature type="signal peptide" evidence="1">
    <location>
        <begin position="1"/>
        <end position="26"/>
    </location>
</feature>
<dbReference type="EMBL" id="CAXKWB010003449">
    <property type="protein sequence ID" value="CAL4069299.1"/>
    <property type="molecule type" value="Genomic_DNA"/>
</dbReference>